<comment type="cofactor">
    <cofactor evidence="1">
        <name>Cu cation</name>
        <dbReference type="ChEBI" id="CHEBI:23378"/>
    </cofactor>
    <text evidence="1">Contains 1 topaquinone per subunit.</text>
</comment>
<sequence length="161" mass="18184">MDAGGGASASQLQCGTDCPANAVYLDSYYADSDGKPLKAEDVICVFERTKNSFVKNTIVPKRNTGVPATGSVATSRSYWTVLRTRASVTATLLLADDDYPQRRASYTKRQVWVTPYDKSEKWVYRLYAEQSIRDDRLEQEAARNFAIRLIATYKILLFYKQ</sequence>
<gene>
    <name evidence="3" type="ORF">E2562_026369</name>
</gene>
<dbReference type="EMBL" id="SPHZ02000002">
    <property type="protein sequence ID" value="KAF0929905.1"/>
    <property type="molecule type" value="Genomic_DNA"/>
</dbReference>
<dbReference type="PANTHER" id="PTHR10638:SF67">
    <property type="entry name" value="AMINE OXIDASE"/>
    <property type="match status" value="1"/>
</dbReference>
<evidence type="ECO:0000313" key="3">
    <source>
        <dbReference type="EMBL" id="KAF0929905.1"/>
    </source>
</evidence>
<evidence type="ECO:0000256" key="1">
    <source>
        <dbReference type="RuleBase" id="RU000672"/>
    </source>
</evidence>
<feature type="domain" description="Copper amine oxidase catalytic" evidence="2">
    <location>
        <begin position="75"/>
        <end position="144"/>
    </location>
</feature>
<evidence type="ECO:0000313" key="4">
    <source>
        <dbReference type="Proteomes" id="UP000479710"/>
    </source>
</evidence>
<dbReference type="AlphaFoldDB" id="A0A6G1EZ91"/>
<comment type="caution">
    <text evidence="3">The sequence shown here is derived from an EMBL/GenBank/DDBJ whole genome shotgun (WGS) entry which is preliminary data.</text>
</comment>
<dbReference type="PANTHER" id="PTHR10638">
    <property type="entry name" value="COPPER AMINE OXIDASE"/>
    <property type="match status" value="1"/>
</dbReference>
<name>A0A6G1EZ91_9ORYZ</name>
<evidence type="ECO:0000259" key="2">
    <source>
        <dbReference type="Pfam" id="PF01179"/>
    </source>
</evidence>
<feature type="domain" description="Copper amine oxidase catalytic" evidence="2">
    <location>
        <begin position="3"/>
        <end position="60"/>
    </location>
</feature>
<dbReference type="OrthoDB" id="5379943at2759"/>
<keyword evidence="1" id="KW-0560">Oxidoreductase</keyword>
<proteinExistence type="inferred from homology"/>
<dbReference type="InterPro" id="IPR000269">
    <property type="entry name" value="Cu_amine_oxidase"/>
</dbReference>
<protein>
    <recommendedName>
        <fullName evidence="1">Amine oxidase</fullName>
        <ecNumber evidence="1">1.4.3.-</ecNumber>
    </recommendedName>
</protein>
<dbReference type="SUPFAM" id="SSF49998">
    <property type="entry name" value="Amine oxidase catalytic domain"/>
    <property type="match status" value="1"/>
</dbReference>
<dbReference type="EC" id="1.4.3.-" evidence="1"/>
<reference evidence="3 4" key="1">
    <citation type="submission" date="2019-11" db="EMBL/GenBank/DDBJ databases">
        <title>Whole genome sequence of Oryza granulata.</title>
        <authorList>
            <person name="Li W."/>
        </authorList>
    </citation>
    <scope>NUCLEOTIDE SEQUENCE [LARGE SCALE GENOMIC DNA]</scope>
    <source>
        <strain evidence="4">cv. Menghai</strain>
        <tissue evidence="3">Leaf</tissue>
    </source>
</reference>
<keyword evidence="1" id="KW-0801">TPQ</keyword>
<accession>A0A6G1EZ91</accession>
<dbReference type="InterPro" id="IPR015798">
    <property type="entry name" value="Cu_amine_oxidase_C"/>
</dbReference>
<dbReference type="Gene3D" id="2.70.98.20">
    <property type="entry name" value="Copper amine oxidase, catalytic domain"/>
    <property type="match status" value="2"/>
</dbReference>
<comment type="PTM">
    <text evidence="1">Topaquinone (TPQ) is generated by copper-dependent autoxidation of a specific tyrosyl residue.</text>
</comment>
<dbReference type="Proteomes" id="UP000479710">
    <property type="component" value="Unassembled WGS sequence"/>
</dbReference>
<keyword evidence="1" id="KW-0479">Metal-binding</keyword>
<keyword evidence="4" id="KW-1185">Reference proteome</keyword>
<dbReference type="GO" id="GO:0008131">
    <property type="term" value="F:primary methylamine oxidase activity"/>
    <property type="evidence" value="ECO:0007669"/>
    <property type="project" value="InterPro"/>
</dbReference>
<organism evidence="3 4">
    <name type="scientific">Oryza meyeriana var. granulata</name>
    <dbReference type="NCBI Taxonomy" id="110450"/>
    <lineage>
        <taxon>Eukaryota</taxon>
        <taxon>Viridiplantae</taxon>
        <taxon>Streptophyta</taxon>
        <taxon>Embryophyta</taxon>
        <taxon>Tracheophyta</taxon>
        <taxon>Spermatophyta</taxon>
        <taxon>Magnoliopsida</taxon>
        <taxon>Liliopsida</taxon>
        <taxon>Poales</taxon>
        <taxon>Poaceae</taxon>
        <taxon>BOP clade</taxon>
        <taxon>Oryzoideae</taxon>
        <taxon>Oryzeae</taxon>
        <taxon>Oryzinae</taxon>
        <taxon>Oryza</taxon>
        <taxon>Oryza meyeriana</taxon>
    </lineage>
</organism>
<keyword evidence="1" id="KW-0186">Copper</keyword>
<dbReference type="GO" id="GO:0048038">
    <property type="term" value="F:quinone binding"/>
    <property type="evidence" value="ECO:0007669"/>
    <property type="project" value="InterPro"/>
</dbReference>
<dbReference type="InterPro" id="IPR036460">
    <property type="entry name" value="Cu_amine_oxidase_C_sf"/>
</dbReference>
<dbReference type="GO" id="GO:0009308">
    <property type="term" value="P:amine metabolic process"/>
    <property type="evidence" value="ECO:0007669"/>
    <property type="project" value="UniProtKB-UniRule"/>
</dbReference>
<comment type="similarity">
    <text evidence="1">Belongs to the copper/topaquinone oxidase family.</text>
</comment>
<dbReference type="Pfam" id="PF01179">
    <property type="entry name" value="Cu_amine_oxid"/>
    <property type="match status" value="2"/>
</dbReference>
<dbReference type="GO" id="GO:0005507">
    <property type="term" value="F:copper ion binding"/>
    <property type="evidence" value="ECO:0007669"/>
    <property type="project" value="InterPro"/>
</dbReference>